<reference evidence="1" key="2">
    <citation type="submission" date="2023-04" db="EMBL/GenBank/DDBJ databases">
        <authorList>
            <person name="Beletskiy A.V."/>
            <person name="Mardanov A.V."/>
            <person name="Ravin N.V."/>
        </authorList>
    </citation>
    <scope>NUCLEOTIDE SEQUENCE</scope>
    <source>
        <strain evidence="1">GKL-01</strain>
    </source>
</reference>
<gene>
    <name evidence="1" type="ORF">QJT80_06800</name>
</gene>
<dbReference type="KEGG" id="tdu:QJT80_06800"/>
<reference evidence="1" key="1">
    <citation type="journal article" date="2023" name="Int. J. Mol. Sci.">
        <title>Metagenomics Revealed a New Genus 'Candidatus Thiocaldithrix dubininis' gen. nov., sp. nov. and a New Species 'Candidatus Thiothrix putei' sp. nov. in the Family Thiotrichaceae, Some Members of Which Have Traits of Both Na+- and H+-Motive Energetics.</title>
        <authorList>
            <person name="Ravin N.V."/>
            <person name="Muntyan M.S."/>
            <person name="Smolyakov D.D."/>
            <person name="Rudenko T.S."/>
            <person name="Beletsky A.V."/>
            <person name="Mardanov A.V."/>
            <person name="Grabovich M.Y."/>
        </authorList>
    </citation>
    <scope>NUCLEOTIDE SEQUENCE</scope>
    <source>
        <strain evidence="1">GKL-01</strain>
    </source>
</reference>
<evidence type="ECO:0000313" key="1">
    <source>
        <dbReference type="EMBL" id="WGZ92185.1"/>
    </source>
</evidence>
<protein>
    <submittedName>
        <fullName evidence="1">Uncharacterized protein</fullName>
    </submittedName>
</protein>
<name>A0AA95HA21_9GAMM</name>
<dbReference type="Proteomes" id="UP001300672">
    <property type="component" value="Chromosome"/>
</dbReference>
<sequence>MLNTVVDTDKVPKRLLELNLNLTDLLEVIHMTLYARNTITDFDVPGSRGDAIYRKGNLFLREKFVGHGGWELATDNHLAGIIHPELGIRILVQNVVKACDEFVIPQPISEKGTSSTYIAEGNLKEYQCTHLSFDFYNNAEAIEQVKKANGLDEQTVKLYYLMIDAQNNVELSRPIIVNGKFKDCIERLFIYKANTDFDVTHPQTDDSNQDVDDCLDFHITPKTQ</sequence>
<organism evidence="1">
    <name type="scientific">Candidatus Thiocaldithrix dubininis</name>
    <dbReference type="NCBI Taxonomy" id="3080823"/>
    <lineage>
        <taxon>Bacteria</taxon>
        <taxon>Pseudomonadati</taxon>
        <taxon>Pseudomonadota</taxon>
        <taxon>Gammaproteobacteria</taxon>
        <taxon>Thiotrichales</taxon>
        <taxon>Thiotrichaceae</taxon>
        <taxon>Candidatus Thiocaldithrix</taxon>
    </lineage>
</organism>
<dbReference type="EMBL" id="CP124755">
    <property type="protein sequence ID" value="WGZ92185.1"/>
    <property type="molecule type" value="Genomic_DNA"/>
</dbReference>
<accession>A0AA95HA21</accession>
<dbReference type="AlphaFoldDB" id="A0AA95HA21"/>
<proteinExistence type="predicted"/>